<feature type="domain" description="Importin N-terminal" evidence="7">
    <location>
        <begin position="32"/>
        <end position="112"/>
    </location>
</feature>
<reference evidence="8 9" key="1">
    <citation type="journal article" date="2018" name="Sci. Rep.">
        <title>Raphidocelis subcapitata (=Pseudokirchneriella subcapitata) provides an insight into genome evolution and environmental adaptations in the Sphaeropleales.</title>
        <authorList>
            <person name="Suzuki S."/>
            <person name="Yamaguchi H."/>
            <person name="Nakajima N."/>
            <person name="Kawachi M."/>
        </authorList>
    </citation>
    <scope>NUCLEOTIDE SEQUENCE [LARGE SCALE GENOMIC DNA]</scope>
    <source>
        <strain evidence="8 9">NIES-35</strain>
    </source>
</reference>
<comment type="similarity">
    <text evidence="2">Belongs to the importin beta family. Importin beta-1 subfamily.</text>
</comment>
<organism evidence="8 9">
    <name type="scientific">Raphidocelis subcapitata</name>
    <dbReference type="NCBI Taxonomy" id="307507"/>
    <lineage>
        <taxon>Eukaryota</taxon>
        <taxon>Viridiplantae</taxon>
        <taxon>Chlorophyta</taxon>
        <taxon>core chlorophytes</taxon>
        <taxon>Chlorophyceae</taxon>
        <taxon>CS clade</taxon>
        <taxon>Sphaeropleales</taxon>
        <taxon>Selenastraceae</taxon>
        <taxon>Raphidocelis</taxon>
    </lineage>
</organism>
<evidence type="ECO:0000256" key="1">
    <source>
        <dbReference type="ARBA" id="ARBA00004496"/>
    </source>
</evidence>
<dbReference type="Pfam" id="PF23271">
    <property type="entry name" value="HEAT_GCN1"/>
    <property type="match status" value="1"/>
</dbReference>
<evidence type="ECO:0000313" key="8">
    <source>
        <dbReference type="EMBL" id="GBF94393.1"/>
    </source>
</evidence>
<dbReference type="Pfam" id="PF13513">
    <property type="entry name" value="HEAT_EZ"/>
    <property type="match status" value="1"/>
</dbReference>
<dbReference type="PANTHER" id="PTHR10527">
    <property type="entry name" value="IMPORTIN BETA"/>
    <property type="match status" value="1"/>
</dbReference>
<evidence type="ECO:0000256" key="4">
    <source>
        <dbReference type="ARBA" id="ARBA00022490"/>
    </source>
</evidence>
<keyword evidence="9" id="KW-1185">Reference proteome</keyword>
<comment type="caution">
    <text evidence="8">The sequence shown here is derived from an EMBL/GenBank/DDBJ whole genome shotgun (WGS) entry which is preliminary data.</text>
</comment>
<evidence type="ECO:0000256" key="2">
    <source>
        <dbReference type="ARBA" id="ARBA00010907"/>
    </source>
</evidence>
<dbReference type="Gene3D" id="1.25.10.10">
    <property type="entry name" value="Leucine-rich Repeat Variant"/>
    <property type="match status" value="1"/>
</dbReference>
<keyword evidence="6" id="KW-0653">Protein transport</keyword>
<dbReference type="InterPro" id="IPR057546">
    <property type="entry name" value="HEAT_GCN1"/>
</dbReference>
<dbReference type="STRING" id="307507.A0A2V0P928"/>
<name>A0A2V0P928_9CHLO</name>
<dbReference type="InParanoid" id="A0A2V0P928"/>
<dbReference type="GO" id="GO:0031267">
    <property type="term" value="F:small GTPase binding"/>
    <property type="evidence" value="ECO:0007669"/>
    <property type="project" value="InterPro"/>
</dbReference>
<dbReference type="Pfam" id="PF03810">
    <property type="entry name" value="IBN_N"/>
    <property type="match status" value="1"/>
</dbReference>
<keyword evidence="4" id="KW-0963">Cytoplasm</keyword>
<keyword evidence="3" id="KW-0813">Transport</keyword>
<dbReference type="Proteomes" id="UP000247498">
    <property type="component" value="Unassembled WGS sequence"/>
</dbReference>
<gene>
    <name evidence="8" type="ORF">Rsub_07207</name>
</gene>
<dbReference type="InterPro" id="IPR016024">
    <property type="entry name" value="ARM-type_fold"/>
</dbReference>
<dbReference type="InterPro" id="IPR011989">
    <property type="entry name" value="ARM-like"/>
</dbReference>
<dbReference type="EMBL" id="BDRX01000051">
    <property type="protein sequence ID" value="GBF94393.1"/>
    <property type="molecule type" value="Genomic_DNA"/>
</dbReference>
<comment type="subcellular location">
    <subcellularLocation>
        <location evidence="1">Cytoplasm</location>
    </subcellularLocation>
</comment>
<accession>A0A2V0P928</accession>
<dbReference type="InterPro" id="IPR001494">
    <property type="entry name" value="Importin-beta_N"/>
</dbReference>
<evidence type="ECO:0000256" key="3">
    <source>
        <dbReference type="ARBA" id="ARBA00022448"/>
    </source>
</evidence>
<protein>
    <submittedName>
        <fullName evidence="8">Importin subunit beta-like</fullName>
    </submittedName>
</protein>
<dbReference type="AlphaFoldDB" id="A0A2V0P928"/>
<dbReference type="GO" id="GO:0006606">
    <property type="term" value="P:protein import into nucleus"/>
    <property type="evidence" value="ECO:0007669"/>
    <property type="project" value="InterPro"/>
</dbReference>
<dbReference type="FunFam" id="1.25.10.10:FF:000027">
    <property type="entry name" value="Importin subunit beta-1"/>
    <property type="match status" value="1"/>
</dbReference>
<evidence type="ECO:0000256" key="6">
    <source>
        <dbReference type="ARBA" id="ARBA00022927"/>
    </source>
</evidence>
<sequence>MAAAAAAAPPAIEVTRLLLHAQDPDPSVRTQAEQQIAYFQEQNYAGFLGSLAYELANGEKPPESRRLAGIVLKNNLDAKDDARKAALVTRWEGVDAGLRASIRAALLQALSMEPQEVRGTVALVVAKVAAIDLPRREWGELIPALMANMSATPPNHGVRQATLQALGYVCEEMAALKDDVLSPEQINMVLTAVVSGMSAEEPSSDTRLAAVTALQNAIEFADHNFGNENERNYIMQVVCQGTVASDPRIRVQSFTCLHEIAANYYGQLPPYMQEIFNLTVKAIKDDEEEVALQAIEFWSTLCDYELELEEEGEDADETNHGFIKAVTPHLVAVLLEQLTKQEEGQEQDESVWNAAMSAGTCLGLMARVAGNDVVPMVMPFVTGNISKQDGPEDWRWREAATFAFGSVVEGPSPSSLVALVQQALPFLLRAMKDPHPYVRDTTAWTIGRAFEFLHDSGNPDFPALVTQDNLPAIVQVLKEGLKDEIHIAKRVCDAIGMLAAGFAGSASTTSPLSPFFKEIATELLAMAQRSDPTSFHGSSSPHIHAYEAINELVRAAAADTLDVVGHLIPVFLNDIAKTFAMPASTPDQREKQAEMQGLLCGVVQTLCTRLAKEANGRAALLQYADGVMEALLRVMACAGAGAGGGGAGGASVHEEAMQAVGALAIGVGRQFSKYLSALYPYLKAGLVNHQEWQVCLATVGVLTDVVDAVGEDFGPYCDEVMGLLVHNLGSNEVHRSIKPQILSAFGDLALTLGANFGKYVDTVRRMLQQAMQLSVAQAAAAAHDDDAADYNNELRMGILEAYSGLFQGLPTAAAESQLKPDVPLILDFASSIARDRVYDELVVRAAVSLLADTTTTVQGVGGLLARCRGQDWERLLAWVHDSDGAGGELDWAVNAISGAVGSAS</sequence>
<dbReference type="SMART" id="SM00913">
    <property type="entry name" value="IBN_N"/>
    <property type="match status" value="1"/>
</dbReference>
<dbReference type="GO" id="GO:0005737">
    <property type="term" value="C:cytoplasm"/>
    <property type="evidence" value="ECO:0007669"/>
    <property type="project" value="UniProtKB-SubCell"/>
</dbReference>
<dbReference type="OrthoDB" id="10263328at2759"/>
<dbReference type="FunCoup" id="A0A2V0P928">
    <property type="interactions" value="2347"/>
</dbReference>
<keyword evidence="5" id="KW-0677">Repeat</keyword>
<evidence type="ECO:0000259" key="7">
    <source>
        <dbReference type="PROSITE" id="PS50166"/>
    </source>
</evidence>
<dbReference type="InterPro" id="IPR058584">
    <property type="entry name" value="IMB1_TNPO1-like_TPR"/>
</dbReference>
<evidence type="ECO:0000313" key="9">
    <source>
        <dbReference type="Proteomes" id="UP000247498"/>
    </source>
</evidence>
<dbReference type="InterPro" id="IPR040122">
    <property type="entry name" value="Importin_beta"/>
</dbReference>
<dbReference type="SUPFAM" id="SSF48371">
    <property type="entry name" value="ARM repeat"/>
    <property type="match status" value="1"/>
</dbReference>
<proteinExistence type="inferred from homology"/>
<dbReference type="Pfam" id="PF25574">
    <property type="entry name" value="TPR_IMB1"/>
    <property type="match status" value="1"/>
</dbReference>
<evidence type="ECO:0000256" key="5">
    <source>
        <dbReference type="ARBA" id="ARBA00022737"/>
    </source>
</evidence>
<dbReference type="PROSITE" id="PS50166">
    <property type="entry name" value="IMPORTIN_B_NT"/>
    <property type="match status" value="1"/>
</dbReference>